<dbReference type="InterPro" id="IPR007498">
    <property type="entry name" value="PqiA-like"/>
</dbReference>
<keyword evidence="4 7" id="KW-0812">Transmembrane</keyword>
<evidence type="ECO:0000313" key="8">
    <source>
        <dbReference type="EMBL" id="RPJ68610.1"/>
    </source>
</evidence>
<feature type="transmembrane region" description="Helical" evidence="7">
    <location>
        <begin position="142"/>
        <end position="162"/>
    </location>
</feature>
<feature type="transmembrane region" description="Helical" evidence="7">
    <location>
        <begin position="94"/>
        <end position="121"/>
    </location>
</feature>
<dbReference type="EMBL" id="RPOK01000001">
    <property type="protein sequence ID" value="RPJ68610.1"/>
    <property type="molecule type" value="Genomic_DNA"/>
</dbReference>
<feature type="transmembrane region" description="Helical" evidence="7">
    <location>
        <begin position="269"/>
        <end position="297"/>
    </location>
</feature>
<dbReference type="Pfam" id="PF04403">
    <property type="entry name" value="PqiA"/>
    <property type="match status" value="2"/>
</dbReference>
<comment type="caution">
    <text evidence="8">The sequence shown here is derived from an EMBL/GenBank/DDBJ whole genome shotgun (WGS) entry which is preliminary data.</text>
</comment>
<dbReference type="OrthoDB" id="9800207at2"/>
<gene>
    <name evidence="8" type="ORF">DRW07_04190</name>
</gene>
<name>A0A3N5Y4S6_9ALTE</name>
<evidence type="ECO:0000256" key="3">
    <source>
        <dbReference type="ARBA" id="ARBA00022519"/>
    </source>
</evidence>
<evidence type="ECO:0000256" key="4">
    <source>
        <dbReference type="ARBA" id="ARBA00022692"/>
    </source>
</evidence>
<organism evidence="8 9">
    <name type="scientific">Alteromonas sediminis</name>
    <dbReference type="NCBI Taxonomy" id="2259342"/>
    <lineage>
        <taxon>Bacteria</taxon>
        <taxon>Pseudomonadati</taxon>
        <taxon>Pseudomonadota</taxon>
        <taxon>Gammaproteobacteria</taxon>
        <taxon>Alteromonadales</taxon>
        <taxon>Alteromonadaceae</taxon>
        <taxon>Alteromonas/Salinimonas group</taxon>
        <taxon>Alteromonas</taxon>
    </lineage>
</organism>
<keyword evidence="5 7" id="KW-1133">Transmembrane helix</keyword>
<evidence type="ECO:0000256" key="1">
    <source>
        <dbReference type="ARBA" id="ARBA00004533"/>
    </source>
</evidence>
<evidence type="ECO:0000256" key="7">
    <source>
        <dbReference type="SAM" id="Phobius"/>
    </source>
</evidence>
<dbReference type="AlphaFoldDB" id="A0A3N5Y4S6"/>
<dbReference type="InterPro" id="IPR051800">
    <property type="entry name" value="PqiA-PqiB_transport"/>
</dbReference>
<dbReference type="GO" id="GO:0005886">
    <property type="term" value="C:plasma membrane"/>
    <property type="evidence" value="ECO:0007669"/>
    <property type="project" value="UniProtKB-SubCell"/>
</dbReference>
<keyword evidence="9" id="KW-1185">Reference proteome</keyword>
<accession>A0A3N5Y4S6</accession>
<keyword evidence="2" id="KW-1003">Cell membrane</keyword>
<sequence length="387" mass="43917">MKYQPALDVQCPLCAHQVSVPPLSHRQRATCPNCGHFLTGYRNFQTEFVLGLSIAGVLFLLLSLPYQFLSFASNGQKREINLTTGLETLVSLDFLSLAVITALATLILPGLTLIGLATLSFCRKFNHRPRWLARVYRSVLQLIPWSMAEIFLVATLVSLVKITDLATIEIGIGFITFCLFIVCMSFSLFYFDRISYHEWLQPSRQPDAAPLSTHQRQYSIQRTWALLLTACILYIPANTYPIMVTNLFGESEPSTIMGGVITLWQSKSYPIAIIIFFASVVIPIAKLIILAWLNWTVMRQSDMLKQHRTRLYYITEWIGRWSMVDVFVVALLVALIQLGNTISVFPGQAALAFCAVVFFTMIAAMTFDSRLIWQQRERLFEQHRTAP</sequence>
<evidence type="ECO:0000256" key="2">
    <source>
        <dbReference type="ARBA" id="ARBA00022475"/>
    </source>
</evidence>
<dbReference type="PANTHER" id="PTHR30462:SF3">
    <property type="entry name" value="INTERMEMBRANE TRANSPORT PROTEIN PQIA"/>
    <property type="match status" value="1"/>
</dbReference>
<reference evidence="8 9" key="1">
    <citation type="submission" date="2018-11" db="EMBL/GenBank/DDBJ databases">
        <authorList>
            <person name="Ye M.-Q."/>
            <person name="Du Z.-J."/>
        </authorList>
    </citation>
    <scope>NUCLEOTIDE SEQUENCE [LARGE SCALE GENOMIC DNA]</scope>
    <source>
        <strain evidence="8 9">U0105</strain>
    </source>
</reference>
<evidence type="ECO:0000256" key="5">
    <source>
        <dbReference type="ARBA" id="ARBA00022989"/>
    </source>
</evidence>
<dbReference type="Proteomes" id="UP000275281">
    <property type="component" value="Unassembled WGS sequence"/>
</dbReference>
<feature type="transmembrane region" description="Helical" evidence="7">
    <location>
        <begin position="318"/>
        <end position="339"/>
    </location>
</feature>
<proteinExistence type="predicted"/>
<evidence type="ECO:0000313" key="9">
    <source>
        <dbReference type="Proteomes" id="UP000275281"/>
    </source>
</evidence>
<feature type="transmembrane region" description="Helical" evidence="7">
    <location>
        <begin position="168"/>
        <end position="191"/>
    </location>
</feature>
<keyword evidence="3" id="KW-0997">Cell inner membrane</keyword>
<feature type="transmembrane region" description="Helical" evidence="7">
    <location>
        <begin position="48"/>
        <end position="68"/>
    </location>
</feature>
<comment type="subcellular location">
    <subcellularLocation>
        <location evidence="1">Cell inner membrane</location>
    </subcellularLocation>
</comment>
<keyword evidence="6 7" id="KW-0472">Membrane</keyword>
<protein>
    <submittedName>
        <fullName evidence="8">Paraquat-inducible protein A</fullName>
    </submittedName>
</protein>
<evidence type="ECO:0000256" key="6">
    <source>
        <dbReference type="ARBA" id="ARBA00023136"/>
    </source>
</evidence>
<feature type="transmembrane region" description="Helical" evidence="7">
    <location>
        <begin position="345"/>
        <end position="367"/>
    </location>
</feature>
<dbReference type="RefSeq" id="WP_124026611.1">
    <property type="nucleotide sequence ID" value="NZ_JBHRSN010000005.1"/>
</dbReference>
<dbReference type="PANTHER" id="PTHR30462">
    <property type="entry name" value="INTERMEMBRANE TRANSPORT PROTEIN PQIB-RELATED"/>
    <property type="match status" value="1"/>
</dbReference>
<feature type="transmembrane region" description="Helical" evidence="7">
    <location>
        <begin position="224"/>
        <end position="249"/>
    </location>
</feature>